<dbReference type="AlphaFoldDB" id="G8QXA2"/>
<dbReference type="RefSeq" id="WP_014269252.1">
    <property type="nucleotide sequence ID" value="NC_016633.1"/>
</dbReference>
<reference evidence="1 2" key="1">
    <citation type="submission" date="2011-11" db="EMBL/GenBank/DDBJ databases">
        <title>Complete sequence of Spirochaeta sp. grapes.</title>
        <authorList>
            <consortium name="US DOE Joint Genome Institute"/>
            <person name="Lucas S."/>
            <person name="Han J."/>
            <person name="Lapidus A."/>
            <person name="Cheng J.-F."/>
            <person name="Goodwin L."/>
            <person name="Pitluck S."/>
            <person name="Peters L."/>
            <person name="Ovchinnikova G."/>
            <person name="Munk A.C."/>
            <person name="Detter J.C."/>
            <person name="Han C."/>
            <person name="Tapia R."/>
            <person name="Land M."/>
            <person name="Hauser L."/>
            <person name="Kyrpides N."/>
            <person name="Ivanova N."/>
            <person name="Pagani I."/>
            <person name="Ritalahtilisa K."/>
            <person name="Loeffler F."/>
            <person name="Woyke T."/>
        </authorList>
    </citation>
    <scope>NUCLEOTIDE SEQUENCE [LARGE SCALE GENOMIC DNA]</scope>
    <source>
        <strain evidence="2">ATCC BAA-1885 / DSM 22778 / Grapes</strain>
    </source>
</reference>
<name>G8QXA2_SPHPG</name>
<dbReference type="EMBL" id="CP003155">
    <property type="protein sequence ID" value="AEV28403.1"/>
    <property type="molecule type" value="Genomic_DNA"/>
</dbReference>
<protein>
    <submittedName>
        <fullName evidence="1">Uncharacterized protein</fullName>
    </submittedName>
</protein>
<gene>
    <name evidence="1" type="ordered locus">SpiGrapes_0552</name>
</gene>
<organism evidence="1 2">
    <name type="scientific">Sphaerochaeta pleomorpha (strain ATCC BAA-1885 / DSM 22778 / Grapes)</name>
    <dbReference type="NCBI Taxonomy" id="158190"/>
    <lineage>
        <taxon>Bacteria</taxon>
        <taxon>Pseudomonadati</taxon>
        <taxon>Spirochaetota</taxon>
        <taxon>Spirochaetia</taxon>
        <taxon>Spirochaetales</taxon>
        <taxon>Sphaerochaetaceae</taxon>
        <taxon>Sphaerochaeta</taxon>
    </lineage>
</organism>
<sequence>MENVTKDEKQLMLKGEAGFLSPEATLEQIWQHFYELGCLFAKSQNLVSSLGCFIDTFLIRGNEIHCQDREWIDFFRQQFAVYLLGKKSISCSLSEGDMIHDFLKCEYEEIRKEMEQSEFPFCCEDMHSWFASFELDFPWSLEEMGQEWSIG</sequence>
<dbReference type="KEGG" id="sgp:SpiGrapes_0552"/>
<accession>G8QXA2</accession>
<dbReference type="OrthoDB" id="369287at2"/>
<proteinExistence type="predicted"/>
<dbReference type="STRING" id="158190.SpiGrapes_0552"/>
<dbReference type="HOGENOM" id="CLU_1730229_0_0_12"/>
<dbReference type="Proteomes" id="UP000005632">
    <property type="component" value="Chromosome"/>
</dbReference>
<evidence type="ECO:0000313" key="2">
    <source>
        <dbReference type="Proteomes" id="UP000005632"/>
    </source>
</evidence>
<evidence type="ECO:0000313" key="1">
    <source>
        <dbReference type="EMBL" id="AEV28403.1"/>
    </source>
</evidence>
<keyword evidence="2" id="KW-1185">Reference proteome</keyword>